<evidence type="ECO:0000256" key="3">
    <source>
        <dbReference type="ARBA" id="ARBA00022692"/>
    </source>
</evidence>
<evidence type="ECO:0000313" key="12">
    <source>
        <dbReference type="EMBL" id="CAH0112485.1"/>
    </source>
</evidence>
<dbReference type="InterPro" id="IPR017452">
    <property type="entry name" value="GPCR_Rhodpsn_7TM"/>
</dbReference>
<dbReference type="PRINTS" id="PR00237">
    <property type="entry name" value="GPCRRHODOPSN"/>
</dbReference>
<feature type="transmembrane region" description="Helical" evidence="10">
    <location>
        <begin position="99"/>
        <end position="122"/>
    </location>
</feature>
<name>A0A8J2WUV3_9CRUS</name>
<keyword evidence="5 9" id="KW-0297">G-protein coupled receptor</keyword>
<evidence type="ECO:0000256" key="6">
    <source>
        <dbReference type="ARBA" id="ARBA00023136"/>
    </source>
</evidence>
<keyword evidence="3 9" id="KW-0812">Transmembrane</keyword>
<protein>
    <recommendedName>
        <fullName evidence="11">G-protein coupled receptors family 1 profile domain-containing protein</fullName>
    </recommendedName>
</protein>
<feature type="transmembrane region" description="Helical" evidence="10">
    <location>
        <begin position="231"/>
        <end position="255"/>
    </location>
</feature>
<dbReference type="PROSITE" id="PS00237">
    <property type="entry name" value="G_PROTEIN_RECEP_F1_1"/>
    <property type="match status" value="1"/>
</dbReference>
<dbReference type="PANTHER" id="PTHR45695:SF9">
    <property type="entry name" value="LEUCOKININ RECEPTOR"/>
    <property type="match status" value="1"/>
</dbReference>
<comment type="similarity">
    <text evidence="2 9">Belongs to the G-protein coupled receptor 1 family.</text>
</comment>
<dbReference type="AlphaFoldDB" id="A0A8J2WUV3"/>
<evidence type="ECO:0000256" key="7">
    <source>
        <dbReference type="ARBA" id="ARBA00023170"/>
    </source>
</evidence>
<proteinExistence type="inferred from homology"/>
<feature type="domain" description="G-protein coupled receptors family 1 profile" evidence="11">
    <location>
        <begin position="38"/>
        <end position="294"/>
    </location>
</feature>
<dbReference type="SUPFAM" id="SSF81321">
    <property type="entry name" value="Family A G protein-coupled receptor-like"/>
    <property type="match status" value="1"/>
</dbReference>
<evidence type="ECO:0000256" key="5">
    <source>
        <dbReference type="ARBA" id="ARBA00023040"/>
    </source>
</evidence>
<organism evidence="12 13">
    <name type="scientific">Daphnia galeata</name>
    <dbReference type="NCBI Taxonomy" id="27404"/>
    <lineage>
        <taxon>Eukaryota</taxon>
        <taxon>Metazoa</taxon>
        <taxon>Ecdysozoa</taxon>
        <taxon>Arthropoda</taxon>
        <taxon>Crustacea</taxon>
        <taxon>Branchiopoda</taxon>
        <taxon>Diplostraca</taxon>
        <taxon>Cladocera</taxon>
        <taxon>Anomopoda</taxon>
        <taxon>Daphniidae</taxon>
        <taxon>Daphnia</taxon>
    </lineage>
</organism>
<dbReference type="PANTHER" id="PTHR45695">
    <property type="entry name" value="LEUCOKININ RECEPTOR-RELATED"/>
    <property type="match status" value="1"/>
</dbReference>
<dbReference type="Pfam" id="PF00001">
    <property type="entry name" value="7tm_1"/>
    <property type="match status" value="1"/>
</dbReference>
<feature type="transmembrane region" description="Helical" evidence="10">
    <location>
        <begin position="25"/>
        <end position="47"/>
    </location>
</feature>
<keyword evidence="7 9" id="KW-0675">Receptor</keyword>
<accession>A0A8J2WUV3</accession>
<evidence type="ECO:0000256" key="10">
    <source>
        <dbReference type="SAM" id="Phobius"/>
    </source>
</evidence>
<feature type="transmembrane region" description="Helical" evidence="10">
    <location>
        <begin position="275"/>
        <end position="297"/>
    </location>
</feature>
<dbReference type="Proteomes" id="UP000789390">
    <property type="component" value="Unassembled WGS sequence"/>
</dbReference>
<comment type="subcellular location">
    <subcellularLocation>
        <location evidence="1">Membrane</location>
        <topology evidence="1">Multi-pass membrane protein</topology>
    </subcellularLocation>
</comment>
<evidence type="ECO:0000313" key="13">
    <source>
        <dbReference type="Proteomes" id="UP000789390"/>
    </source>
</evidence>
<keyword evidence="6 10" id="KW-0472">Membrane</keyword>
<evidence type="ECO:0000259" key="11">
    <source>
        <dbReference type="PROSITE" id="PS50262"/>
    </source>
</evidence>
<sequence>MDFSNINFPFPLWIVRPTWECALKIGFFVPVIIISLLGNGLVIYLMATNRFLRTSINIFIWNLAIADLLTILLFPWIILIIDLYQMFILGQVICQIEGFLRVMLMLVDVFSLLAVSFDRFFAIAFPFRPRMGHLAAYIICGVIWILSAAIASPLITARVYKERQWKDVLESWCIDNASFSFVYYISLDAILVWFPLIVMTILFIFIFIIMKARTSTCSVIQLKQMAQRQKIIRMLFFILIGFFICYLPFTISIIVRNKIVLGNTINSIPDWLRSLLYTSRYVMCVNTALNPIIYGFCNDNFKKAAAKQFPSLKWGVTPIAATISTTTNIGRDMSD</sequence>
<evidence type="ECO:0000256" key="8">
    <source>
        <dbReference type="ARBA" id="ARBA00023224"/>
    </source>
</evidence>
<evidence type="ECO:0000256" key="9">
    <source>
        <dbReference type="RuleBase" id="RU000688"/>
    </source>
</evidence>
<dbReference type="GO" id="GO:0005886">
    <property type="term" value="C:plasma membrane"/>
    <property type="evidence" value="ECO:0007669"/>
    <property type="project" value="TreeGrafter"/>
</dbReference>
<gene>
    <name evidence="12" type="ORF">DGAL_LOCUS16205</name>
</gene>
<dbReference type="EMBL" id="CAKKLH010000326">
    <property type="protein sequence ID" value="CAH0112485.1"/>
    <property type="molecule type" value="Genomic_DNA"/>
</dbReference>
<keyword evidence="4 10" id="KW-1133">Transmembrane helix</keyword>
<evidence type="ECO:0000256" key="1">
    <source>
        <dbReference type="ARBA" id="ARBA00004141"/>
    </source>
</evidence>
<reference evidence="12" key="1">
    <citation type="submission" date="2021-11" db="EMBL/GenBank/DDBJ databases">
        <authorList>
            <person name="Schell T."/>
        </authorList>
    </citation>
    <scope>NUCLEOTIDE SEQUENCE</scope>
    <source>
        <strain evidence="12">M5</strain>
    </source>
</reference>
<feature type="transmembrane region" description="Helical" evidence="10">
    <location>
        <begin position="134"/>
        <end position="155"/>
    </location>
</feature>
<dbReference type="OrthoDB" id="9946013at2759"/>
<keyword evidence="8 9" id="KW-0807">Transducer</keyword>
<dbReference type="PROSITE" id="PS50262">
    <property type="entry name" value="G_PROTEIN_RECEP_F1_2"/>
    <property type="match status" value="1"/>
</dbReference>
<dbReference type="GO" id="GO:0004930">
    <property type="term" value="F:G protein-coupled receptor activity"/>
    <property type="evidence" value="ECO:0007669"/>
    <property type="project" value="UniProtKB-KW"/>
</dbReference>
<dbReference type="Gene3D" id="1.20.1070.10">
    <property type="entry name" value="Rhodopsin 7-helix transmembrane proteins"/>
    <property type="match status" value="1"/>
</dbReference>
<keyword evidence="13" id="KW-1185">Reference proteome</keyword>
<evidence type="ECO:0000256" key="2">
    <source>
        <dbReference type="ARBA" id="ARBA00010663"/>
    </source>
</evidence>
<dbReference type="InterPro" id="IPR000276">
    <property type="entry name" value="GPCR_Rhodpsn"/>
</dbReference>
<feature type="transmembrane region" description="Helical" evidence="10">
    <location>
        <begin position="190"/>
        <end position="210"/>
    </location>
</feature>
<evidence type="ECO:0000256" key="4">
    <source>
        <dbReference type="ARBA" id="ARBA00022989"/>
    </source>
</evidence>
<comment type="caution">
    <text evidence="12">The sequence shown here is derived from an EMBL/GenBank/DDBJ whole genome shotgun (WGS) entry which is preliminary data.</text>
</comment>
<feature type="transmembrane region" description="Helical" evidence="10">
    <location>
        <begin position="59"/>
        <end position="79"/>
    </location>
</feature>